<reference evidence="2 3" key="1">
    <citation type="journal article" date="2009" name="Nature">
        <title>The Sorghum bicolor genome and the diversification of grasses.</title>
        <authorList>
            <person name="Paterson A.H."/>
            <person name="Bowers J.E."/>
            <person name="Bruggmann R."/>
            <person name="Dubchak I."/>
            <person name="Grimwood J."/>
            <person name="Gundlach H."/>
            <person name="Haberer G."/>
            <person name="Hellsten U."/>
            <person name="Mitros T."/>
            <person name="Poliakov A."/>
            <person name="Schmutz J."/>
            <person name="Spannagl M."/>
            <person name="Tang H."/>
            <person name="Wang X."/>
            <person name="Wicker T."/>
            <person name="Bharti A.K."/>
            <person name="Chapman J."/>
            <person name="Feltus F.A."/>
            <person name="Gowik U."/>
            <person name="Grigoriev I.V."/>
            <person name="Lyons E."/>
            <person name="Maher C.A."/>
            <person name="Martis M."/>
            <person name="Narechania A."/>
            <person name="Otillar R.P."/>
            <person name="Penning B.W."/>
            <person name="Salamov A.A."/>
            <person name="Wang Y."/>
            <person name="Zhang L."/>
            <person name="Carpita N.C."/>
            <person name="Freeling M."/>
            <person name="Gingle A.R."/>
            <person name="Hash C.T."/>
            <person name="Keller B."/>
            <person name="Klein P."/>
            <person name="Kresovich S."/>
            <person name="McCann M.C."/>
            <person name="Ming R."/>
            <person name="Peterson D.G."/>
            <person name="Mehboob-ur-Rahman"/>
            <person name="Ware D."/>
            <person name="Westhoff P."/>
            <person name="Mayer K.F."/>
            <person name="Messing J."/>
            <person name="Rokhsar D.S."/>
        </authorList>
    </citation>
    <scope>NUCLEOTIDE SEQUENCE [LARGE SCALE GENOMIC DNA]</scope>
    <source>
        <strain evidence="3">cv. BTx623</strain>
    </source>
</reference>
<evidence type="ECO:0000313" key="2">
    <source>
        <dbReference type="EMBL" id="OQU77555.1"/>
    </source>
</evidence>
<dbReference type="InParanoid" id="A0A1Z5R292"/>
<dbReference type="AlphaFoldDB" id="A0A1Z5R292"/>
<evidence type="ECO:0000313" key="3">
    <source>
        <dbReference type="Proteomes" id="UP000000768"/>
    </source>
</evidence>
<protein>
    <submittedName>
        <fullName evidence="2">Uncharacterized protein</fullName>
    </submittedName>
</protein>
<feature type="compositionally biased region" description="Low complexity" evidence="1">
    <location>
        <begin position="41"/>
        <end position="51"/>
    </location>
</feature>
<feature type="region of interest" description="Disordered" evidence="1">
    <location>
        <begin position="41"/>
        <end position="60"/>
    </location>
</feature>
<dbReference type="eggNOG" id="ENOG502R5CI">
    <property type="taxonomic scope" value="Eukaryota"/>
</dbReference>
<gene>
    <name evidence="2" type="ORF">SORBI_3009G067450</name>
</gene>
<accession>A0A1Z5R292</accession>
<keyword evidence="3" id="KW-1185">Reference proteome</keyword>
<name>A0A1Z5R292_SORBI</name>
<evidence type="ECO:0000256" key="1">
    <source>
        <dbReference type="SAM" id="MobiDB-lite"/>
    </source>
</evidence>
<dbReference type="Proteomes" id="UP000000768">
    <property type="component" value="Chromosome 9"/>
</dbReference>
<proteinExistence type="predicted"/>
<sequence>MNADAAYNTSTTNLKQRHTPVRPLRLRASSSFFFFRLQPAPPCSRRSQQPRSRPPPPGARYSPSCACSASASSRSWPLASSIAPSVWRACSDQWEWELALVAGPCVLLAAIFVCLHRAERLTPDSPPGERWRLHVAAWVLATGIFCLVVPDDDVVAGHARSNNGGRPLTSGA</sequence>
<dbReference type="EMBL" id="CM000768">
    <property type="protein sequence ID" value="OQU77555.1"/>
    <property type="molecule type" value="Genomic_DNA"/>
</dbReference>
<feature type="region of interest" description="Disordered" evidence="1">
    <location>
        <begin position="1"/>
        <end position="20"/>
    </location>
</feature>
<organism evidence="2 3">
    <name type="scientific">Sorghum bicolor</name>
    <name type="common">Sorghum</name>
    <name type="synonym">Sorghum vulgare</name>
    <dbReference type="NCBI Taxonomy" id="4558"/>
    <lineage>
        <taxon>Eukaryota</taxon>
        <taxon>Viridiplantae</taxon>
        <taxon>Streptophyta</taxon>
        <taxon>Embryophyta</taxon>
        <taxon>Tracheophyta</taxon>
        <taxon>Spermatophyta</taxon>
        <taxon>Magnoliopsida</taxon>
        <taxon>Liliopsida</taxon>
        <taxon>Poales</taxon>
        <taxon>Poaceae</taxon>
        <taxon>PACMAD clade</taxon>
        <taxon>Panicoideae</taxon>
        <taxon>Andropogonodae</taxon>
        <taxon>Andropogoneae</taxon>
        <taxon>Sorghinae</taxon>
        <taxon>Sorghum</taxon>
    </lineage>
</organism>
<dbReference type="Gramene" id="OQU77555">
    <property type="protein sequence ID" value="OQU77555"/>
    <property type="gene ID" value="SORBI_3009G067450"/>
</dbReference>
<reference evidence="3" key="2">
    <citation type="journal article" date="2018" name="Plant J.">
        <title>The Sorghum bicolor reference genome: improved assembly, gene annotations, a transcriptome atlas, and signatures of genome organization.</title>
        <authorList>
            <person name="McCormick R.F."/>
            <person name="Truong S.K."/>
            <person name="Sreedasyam A."/>
            <person name="Jenkins J."/>
            <person name="Shu S."/>
            <person name="Sims D."/>
            <person name="Kennedy M."/>
            <person name="Amirebrahimi M."/>
            <person name="Weers B.D."/>
            <person name="McKinley B."/>
            <person name="Mattison A."/>
            <person name="Morishige D.T."/>
            <person name="Grimwood J."/>
            <person name="Schmutz J."/>
            <person name="Mullet J.E."/>
        </authorList>
    </citation>
    <scope>NUCLEOTIDE SEQUENCE [LARGE SCALE GENOMIC DNA]</scope>
    <source>
        <strain evidence="3">cv. BTx623</strain>
    </source>
</reference>